<proteinExistence type="predicted"/>
<name>A0A067SMZ5_GALM3</name>
<dbReference type="AlphaFoldDB" id="A0A067SMZ5"/>
<dbReference type="EMBL" id="KL142389">
    <property type="protein sequence ID" value="KDR72286.1"/>
    <property type="molecule type" value="Genomic_DNA"/>
</dbReference>
<organism evidence="2 3">
    <name type="scientific">Galerina marginata (strain CBS 339.88)</name>
    <dbReference type="NCBI Taxonomy" id="685588"/>
    <lineage>
        <taxon>Eukaryota</taxon>
        <taxon>Fungi</taxon>
        <taxon>Dikarya</taxon>
        <taxon>Basidiomycota</taxon>
        <taxon>Agaricomycotina</taxon>
        <taxon>Agaricomycetes</taxon>
        <taxon>Agaricomycetidae</taxon>
        <taxon>Agaricales</taxon>
        <taxon>Agaricineae</taxon>
        <taxon>Strophariaceae</taxon>
        <taxon>Galerina</taxon>
    </lineage>
</organism>
<evidence type="ECO:0000313" key="2">
    <source>
        <dbReference type="EMBL" id="KDR72286.1"/>
    </source>
</evidence>
<dbReference type="Proteomes" id="UP000027222">
    <property type="component" value="Unassembled WGS sequence"/>
</dbReference>
<reference evidence="3" key="1">
    <citation type="journal article" date="2014" name="Proc. Natl. Acad. Sci. U.S.A.">
        <title>Extensive sampling of basidiomycete genomes demonstrates inadequacy of the white-rot/brown-rot paradigm for wood decay fungi.</title>
        <authorList>
            <person name="Riley R."/>
            <person name="Salamov A.A."/>
            <person name="Brown D.W."/>
            <person name="Nagy L.G."/>
            <person name="Floudas D."/>
            <person name="Held B.W."/>
            <person name="Levasseur A."/>
            <person name="Lombard V."/>
            <person name="Morin E."/>
            <person name="Otillar R."/>
            <person name="Lindquist E.A."/>
            <person name="Sun H."/>
            <person name="LaButti K.M."/>
            <person name="Schmutz J."/>
            <person name="Jabbour D."/>
            <person name="Luo H."/>
            <person name="Baker S.E."/>
            <person name="Pisabarro A.G."/>
            <person name="Walton J.D."/>
            <person name="Blanchette R.A."/>
            <person name="Henrissat B."/>
            <person name="Martin F."/>
            <person name="Cullen D."/>
            <person name="Hibbett D.S."/>
            <person name="Grigoriev I.V."/>
        </authorList>
    </citation>
    <scope>NUCLEOTIDE SEQUENCE [LARGE SCALE GENOMIC DNA]</scope>
    <source>
        <strain evidence="3">CBS 339.88</strain>
    </source>
</reference>
<dbReference type="HOGENOM" id="CLU_826521_0_0_1"/>
<evidence type="ECO:0000313" key="3">
    <source>
        <dbReference type="Proteomes" id="UP000027222"/>
    </source>
</evidence>
<feature type="region of interest" description="Disordered" evidence="1">
    <location>
        <begin position="255"/>
        <end position="311"/>
    </location>
</feature>
<sequence length="336" mass="38077">MAYATRGAVKSQNAAAPATAVPFHLTLAGADSKTLAPLVAEEKSPDDIHKEIPHNAVLHLQSDLKDGKRYEAQLYGGFTSILTETLRPSRYYEVAPQGVLREVVKAPKAGFNKNHSISVGSTGAHHKSGTKEKKKFPDFICYKHIRVPGQKKKMTYIVTAIELKRDKSSWSKAKIQMDKYMQEMMKHKYHDDEIVGFLIQGQKMAAQFTAFIKHTFGCVVKVKEFNIFGADDFFIRELCRISSDHWNLDFVETEKREVEDTEEDDGEETKESNADETEESYAEETKESDEEKTVESDEEGTEESDGHKTNLHVDIVIDQACTRLSLKLESQKYQLF</sequence>
<evidence type="ECO:0000256" key="1">
    <source>
        <dbReference type="SAM" id="MobiDB-lite"/>
    </source>
</evidence>
<accession>A0A067SMZ5</accession>
<feature type="compositionally biased region" description="Acidic residues" evidence="1">
    <location>
        <begin position="259"/>
        <end position="282"/>
    </location>
</feature>
<keyword evidence="3" id="KW-1185">Reference proteome</keyword>
<protein>
    <submittedName>
        <fullName evidence="2">Uncharacterized protein</fullName>
    </submittedName>
</protein>
<feature type="compositionally biased region" description="Basic and acidic residues" evidence="1">
    <location>
        <begin position="283"/>
        <end position="295"/>
    </location>
</feature>
<gene>
    <name evidence="2" type="ORF">GALMADRAFT_213310</name>
</gene>